<keyword evidence="3" id="KW-1185">Reference proteome</keyword>
<feature type="compositionally biased region" description="Basic and acidic residues" evidence="1">
    <location>
        <begin position="40"/>
        <end position="51"/>
    </location>
</feature>
<evidence type="ECO:0000313" key="2">
    <source>
        <dbReference type="EMBL" id="MBW0470513.1"/>
    </source>
</evidence>
<reference evidence="2" key="1">
    <citation type="submission" date="2021-03" db="EMBL/GenBank/DDBJ databases">
        <title>Draft genome sequence of rust myrtle Austropuccinia psidii MF-1, a brazilian biotype.</title>
        <authorList>
            <person name="Quecine M.C."/>
            <person name="Pachon D.M.R."/>
            <person name="Bonatelli M.L."/>
            <person name="Correr F.H."/>
            <person name="Franceschini L.M."/>
            <person name="Leite T.F."/>
            <person name="Margarido G.R.A."/>
            <person name="Almeida C.A."/>
            <person name="Ferrarezi J.A."/>
            <person name="Labate C.A."/>
        </authorList>
    </citation>
    <scope>NUCLEOTIDE SEQUENCE</scope>
    <source>
        <strain evidence="2">MF-1</strain>
    </source>
</reference>
<evidence type="ECO:0000313" key="3">
    <source>
        <dbReference type="Proteomes" id="UP000765509"/>
    </source>
</evidence>
<sequence length="139" mass="16414">MKDWNKNKNFKLLEERETRIRESQEAIKAIEKSWNMEEHSQIQVLQEREEGVPSSPQQTSSSRIYKPREASSKAPQSYLVVSRRRQGAQGKNKASFNQRKKEADPLMKKLMHLLQEVHKRKKYLCPKIVLIDQNQLILN</sequence>
<name>A0A9Q3GK60_9BASI</name>
<accession>A0A9Q3GK60</accession>
<feature type="compositionally biased region" description="Polar residues" evidence="1">
    <location>
        <begin position="54"/>
        <end position="63"/>
    </location>
</feature>
<dbReference type="EMBL" id="AVOT02002479">
    <property type="protein sequence ID" value="MBW0470513.1"/>
    <property type="molecule type" value="Genomic_DNA"/>
</dbReference>
<protein>
    <submittedName>
        <fullName evidence="2">Uncharacterized protein</fullName>
    </submittedName>
</protein>
<proteinExistence type="predicted"/>
<organism evidence="2 3">
    <name type="scientific">Austropuccinia psidii MF-1</name>
    <dbReference type="NCBI Taxonomy" id="1389203"/>
    <lineage>
        <taxon>Eukaryota</taxon>
        <taxon>Fungi</taxon>
        <taxon>Dikarya</taxon>
        <taxon>Basidiomycota</taxon>
        <taxon>Pucciniomycotina</taxon>
        <taxon>Pucciniomycetes</taxon>
        <taxon>Pucciniales</taxon>
        <taxon>Sphaerophragmiaceae</taxon>
        <taxon>Austropuccinia</taxon>
    </lineage>
</organism>
<feature type="region of interest" description="Disordered" evidence="1">
    <location>
        <begin position="40"/>
        <end position="103"/>
    </location>
</feature>
<evidence type="ECO:0000256" key="1">
    <source>
        <dbReference type="SAM" id="MobiDB-lite"/>
    </source>
</evidence>
<comment type="caution">
    <text evidence="2">The sequence shown here is derived from an EMBL/GenBank/DDBJ whole genome shotgun (WGS) entry which is preliminary data.</text>
</comment>
<dbReference type="Proteomes" id="UP000765509">
    <property type="component" value="Unassembled WGS sequence"/>
</dbReference>
<gene>
    <name evidence="2" type="ORF">O181_010228</name>
</gene>
<dbReference type="AlphaFoldDB" id="A0A9Q3GK60"/>